<evidence type="ECO:0000256" key="2">
    <source>
        <dbReference type="SAM" id="Phobius"/>
    </source>
</evidence>
<dbReference type="InterPro" id="IPR025724">
    <property type="entry name" value="GAG-pre-integrase_dom"/>
</dbReference>
<dbReference type="GO" id="GO:0003676">
    <property type="term" value="F:nucleic acid binding"/>
    <property type="evidence" value="ECO:0007669"/>
    <property type="project" value="InterPro"/>
</dbReference>
<dbReference type="GO" id="GO:0006508">
    <property type="term" value="P:proteolysis"/>
    <property type="evidence" value="ECO:0007669"/>
    <property type="project" value="UniProtKB-KW"/>
</dbReference>
<dbReference type="PANTHER" id="PTHR42648">
    <property type="entry name" value="TRANSPOSASE, PUTATIVE-RELATED"/>
    <property type="match status" value="1"/>
</dbReference>
<sequence length="676" mass="76894">MALLSKNKHKFIDGSIVAPAATDPMYSHWERCNNLVISWLQQSISSSITSSILWIDFAYEIWNDLRERFSQGDLYRISDLQEEIYAFKQHDRSVTDYFTELKVLWDELTQFRPLPVCICPTPCSCGVLLTVKHYYDQDYVIRFLKGLSAPFATVRSQIMLMDPLPSINKVFSMVIQQERQLNVDSPVFVSSTVKRAVSPKRSSITRYGYGSGYVDLRKCTFCGRERHTVETCFLKNGFPNGYKQKGKFHKVHNIFVDDEDESSPTESIAVTPVANSNSSSVALTQEQYSQLIALLQNQSFTSTPSPHVTNHVMTNSLASKPEGNCFSLFTPTSWIIDTGATDHITNSLAFYAAYKQISPIRVTLPNGTKVLATFSGTVFFSKDLFLTDVLYIPGFAFNLLSVTRLTSCLPCFLTFQLSTCCIQALPSRKMIGTANENHGLYILDLPPKTFSFSASVATVIPQNLWHHRLGHVSDSRLKLFKPYIPDLQFSSNAACDTCHFAKQKKLPFPVSFTQSNKIFDIVHVDIWGPNSIISIHGHRYFLTIVDGYSRYTWIILLKHKSEARTHVQNFFSLVETQFETTIKTIRTDNGAEFAMPDFYAHKGTIHQTSCVETPEQNGLVERKHQHILNISRALLFQSSTPKYFWGYALFFPWVTSNLPLIILCLSTRQMLYSHFF</sequence>
<dbReference type="InterPro" id="IPR036397">
    <property type="entry name" value="RNaseH_sf"/>
</dbReference>
<dbReference type="Pfam" id="PF22936">
    <property type="entry name" value="Pol_BBD"/>
    <property type="match status" value="1"/>
</dbReference>
<keyword evidence="2" id="KW-0812">Transmembrane</keyword>
<dbReference type="InterPro" id="IPR054722">
    <property type="entry name" value="PolX-like_BBD"/>
</dbReference>
<keyword evidence="5" id="KW-1185">Reference proteome</keyword>
<dbReference type="InterPro" id="IPR012337">
    <property type="entry name" value="RNaseH-like_sf"/>
</dbReference>
<name>A0AAV8TGP7_9ROSI</name>
<gene>
    <name evidence="4" type="ORF">K2173_020493</name>
</gene>
<reference evidence="4 5" key="1">
    <citation type="submission" date="2021-09" db="EMBL/GenBank/DDBJ databases">
        <title>Genomic insights and catalytic innovation underlie evolution of tropane alkaloids biosynthesis.</title>
        <authorList>
            <person name="Wang Y.-J."/>
            <person name="Tian T."/>
            <person name="Huang J.-P."/>
            <person name="Huang S.-X."/>
        </authorList>
    </citation>
    <scope>NUCLEOTIDE SEQUENCE [LARGE SCALE GENOMIC DNA]</scope>
    <source>
        <strain evidence="4">KIB-2018</strain>
        <tissue evidence="4">Leaf</tissue>
    </source>
</reference>
<dbReference type="AlphaFoldDB" id="A0AAV8TGP7"/>
<accession>A0AAV8TGP7</accession>
<organism evidence="4 5">
    <name type="scientific">Erythroxylum novogranatense</name>
    <dbReference type="NCBI Taxonomy" id="1862640"/>
    <lineage>
        <taxon>Eukaryota</taxon>
        <taxon>Viridiplantae</taxon>
        <taxon>Streptophyta</taxon>
        <taxon>Embryophyta</taxon>
        <taxon>Tracheophyta</taxon>
        <taxon>Spermatophyta</taxon>
        <taxon>Magnoliopsida</taxon>
        <taxon>eudicotyledons</taxon>
        <taxon>Gunneridae</taxon>
        <taxon>Pentapetalae</taxon>
        <taxon>rosids</taxon>
        <taxon>fabids</taxon>
        <taxon>Malpighiales</taxon>
        <taxon>Erythroxylaceae</taxon>
        <taxon>Erythroxylum</taxon>
    </lineage>
</organism>
<dbReference type="SUPFAM" id="SSF53098">
    <property type="entry name" value="Ribonuclease H-like"/>
    <property type="match status" value="1"/>
</dbReference>
<evidence type="ECO:0000313" key="5">
    <source>
        <dbReference type="Proteomes" id="UP001159364"/>
    </source>
</evidence>
<dbReference type="GO" id="GO:0008233">
    <property type="term" value="F:peptidase activity"/>
    <property type="evidence" value="ECO:0007669"/>
    <property type="project" value="UniProtKB-KW"/>
</dbReference>
<keyword evidence="1" id="KW-0645">Protease</keyword>
<protein>
    <recommendedName>
        <fullName evidence="3">Integrase catalytic domain-containing protein</fullName>
    </recommendedName>
</protein>
<comment type="caution">
    <text evidence="4">The sequence shown here is derived from an EMBL/GenBank/DDBJ whole genome shotgun (WGS) entry which is preliminary data.</text>
</comment>
<keyword evidence="2" id="KW-0472">Membrane</keyword>
<evidence type="ECO:0000256" key="1">
    <source>
        <dbReference type="ARBA" id="ARBA00022670"/>
    </source>
</evidence>
<feature type="transmembrane region" description="Helical" evidence="2">
    <location>
        <begin position="644"/>
        <end position="665"/>
    </location>
</feature>
<dbReference type="InterPro" id="IPR005162">
    <property type="entry name" value="Retrotrans_gag_dom"/>
</dbReference>
<evidence type="ECO:0000259" key="3">
    <source>
        <dbReference type="PROSITE" id="PS50994"/>
    </source>
</evidence>
<keyword evidence="2" id="KW-1133">Transmembrane helix</keyword>
<dbReference type="InterPro" id="IPR039537">
    <property type="entry name" value="Retrotran_Ty1/copia-like"/>
</dbReference>
<evidence type="ECO:0000313" key="4">
    <source>
        <dbReference type="EMBL" id="KAJ8765977.1"/>
    </source>
</evidence>
<dbReference type="Pfam" id="PF03732">
    <property type="entry name" value="Retrotrans_gag"/>
    <property type="match status" value="1"/>
</dbReference>
<dbReference type="InterPro" id="IPR001584">
    <property type="entry name" value="Integrase_cat-core"/>
</dbReference>
<dbReference type="Pfam" id="PF00665">
    <property type="entry name" value="rve"/>
    <property type="match status" value="1"/>
</dbReference>
<dbReference type="Pfam" id="PF13976">
    <property type="entry name" value="gag_pre-integrs"/>
    <property type="match status" value="1"/>
</dbReference>
<dbReference type="PROSITE" id="PS50994">
    <property type="entry name" value="INTEGRASE"/>
    <property type="match status" value="1"/>
</dbReference>
<dbReference type="Proteomes" id="UP001159364">
    <property type="component" value="Linkage Group LG05"/>
</dbReference>
<proteinExistence type="predicted"/>
<feature type="domain" description="Integrase catalytic" evidence="3">
    <location>
        <begin position="503"/>
        <end position="676"/>
    </location>
</feature>
<dbReference type="Gene3D" id="3.30.420.10">
    <property type="entry name" value="Ribonuclease H-like superfamily/Ribonuclease H"/>
    <property type="match status" value="1"/>
</dbReference>
<dbReference type="GO" id="GO:0015074">
    <property type="term" value="P:DNA integration"/>
    <property type="evidence" value="ECO:0007669"/>
    <property type="project" value="InterPro"/>
</dbReference>
<dbReference type="PANTHER" id="PTHR42648:SF31">
    <property type="entry name" value="RNA-DIRECTED DNA POLYMERASE"/>
    <property type="match status" value="1"/>
</dbReference>
<dbReference type="EMBL" id="JAIWQS010000005">
    <property type="protein sequence ID" value="KAJ8765977.1"/>
    <property type="molecule type" value="Genomic_DNA"/>
</dbReference>
<keyword evidence="1" id="KW-0378">Hydrolase</keyword>